<dbReference type="InterPro" id="IPR036779">
    <property type="entry name" value="LysM_dom_sf"/>
</dbReference>
<dbReference type="SMART" id="SM00257">
    <property type="entry name" value="LysM"/>
    <property type="match status" value="1"/>
</dbReference>
<evidence type="ECO:0000313" key="3">
    <source>
        <dbReference type="EMBL" id="SDW23002.1"/>
    </source>
</evidence>
<dbReference type="AlphaFoldDB" id="A0A1H2RU44"/>
<dbReference type="STRING" id="89784.SAMN04489725_103148"/>
<reference evidence="3" key="1">
    <citation type="submission" date="2016-10" db="EMBL/GenBank/DDBJ databases">
        <authorList>
            <person name="de Groot N.N."/>
        </authorList>
    </citation>
    <scope>NUCLEOTIDE SEQUENCE [LARGE SCALE GENOMIC DNA]</scope>
    <source>
        <strain evidence="3">DSM 12489</strain>
    </source>
</reference>
<sequence>MVKYIVQRGDTLGNIAVKYDTTVSEIIRANGIKNPNMIYPGQVLRIPSKHYEDAKEHKHMMHHHMDKSKYW</sequence>
<reference evidence="4" key="2">
    <citation type="submission" date="2016-10" db="EMBL/GenBank/DDBJ databases">
        <authorList>
            <person name="Varghese N."/>
        </authorList>
    </citation>
    <scope>NUCLEOTIDE SEQUENCE [LARGE SCALE GENOMIC DNA]</scope>
    <source>
        <strain evidence="4">DSM 12489</strain>
    </source>
</reference>
<gene>
    <name evidence="2" type="ORF">Heshes_11440</name>
    <name evidence="3" type="ORF">SAMN04489725_103148</name>
</gene>
<dbReference type="GO" id="GO:0008932">
    <property type="term" value="F:lytic endotransglycosylase activity"/>
    <property type="evidence" value="ECO:0007669"/>
    <property type="project" value="TreeGrafter"/>
</dbReference>
<dbReference type="Pfam" id="PF01476">
    <property type="entry name" value="LysM"/>
    <property type="match status" value="1"/>
</dbReference>
<keyword evidence="4" id="KW-1185">Reference proteome</keyword>
<dbReference type="Proteomes" id="UP000182589">
    <property type="component" value="Unassembled WGS sequence"/>
</dbReference>
<dbReference type="PROSITE" id="PS51782">
    <property type="entry name" value="LYSM"/>
    <property type="match status" value="1"/>
</dbReference>
<dbReference type="PANTHER" id="PTHR33734:SF22">
    <property type="entry name" value="MEMBRANE-BOUND LYTIC MUREIN TRANSGLYCOSYLASE D"/>
    <property type="match status" value="1"/>
</dbReference>
<dbReference type="PANTHER" id="PTHR33734">
    <property type="entry name" value="LYSM DOMAIN-CONTAINING GPI-ANCHORED PROTEIN 2"/>
    <property type="match status" value="1"/>
</dbReference>
<organism evidence="3 4">
    <name type="scientific">Alicyclobacillus hesperidum</name>
    <dbReference type="NCBI Taxonomy" id="89784"/>
    <lineage>
        <taxon>Bacteria</taxon>
        <taxon>Bacillati</taxon>
        <taxon>Bacillota</taxon>
        <taxon>Bacilli</taxon>
        <taxon>Bacillales</taxon>
        <taxon>Alicyclobacillaceae</taxon>
        <taxon>Alicyclobacillus</taxon>
    </lineage>
</organism>
<accession>A0A1H2RU44</accession>
<dbReference type="Proteomes" id="UP001157137">
    <property type="component" value="Unassembled WGS sequence"/>
</dbReference>
<protein>
    <submittedName>
        <fullName evidence="3">LysM domain-containing protein</fullName>
    </submittedName>
</protein>
<name>A0A1H2RU44_9BACL</name>
<dbReference type="SUPFAM" id="SSF54106">
    <property type="entry name" value="LysM domain"/>
    <property type="match status" value="1"/>
</dbReference>
<dbReference type="CDD" id="cd00118">
    <property type="entry name" value="LysM"/>
    <property type="match status" value="1"/>
</dbReference>
<evidence type="ECO:0000313" key="4">
    <source>
        <dbReference type="Proteomes" id="UP000182589"/>
    </source>
</evidence>
<dbReference type="EMBL" id="BSRA01000005">
    <property type="protein sequence ID" value="GLV13460.1"/>
    <property type="molecule type" value="Genomic_DNA"/>
</dbReference>
<proteinExistence type="predicted"/>
<dbReference type="InterPro" id="IPR018392">
    <property type="entry name" value="LysM"/>
</dbReference>
<feature type="domain" description="LysM" evidence="1">
    <location>
        <begin position="2"/>
        <end position="46"/>
    </location>
</feature>
<dbReference type="RefSeq" id="WP_006447449.1">
    <property type="nucleotide sequence ID" value="NZ_BSRA01000005.1"/>
</dbReference>
<reference evidence="2" key="3">
    <citation type="submission" date="2023-02" db="EMBL/GenBank/DDBJ databases">
        <title>Proposal of a novel subspecies: Alicyclobacillus hesperidum subspecies aegle.</title>
        <authorList>
            <person name="Goto K."/>
            <person name="Fujii T."/>
            <person name="Yasui K."/>
            <person name="Mochida K."/>
            <person name="Kato-Tanaka Y."/>
            <person name="Morohoshi S."/>
            <person name="An S.Y."/>
            <person name="Kasai H."/>
            <person name="Yokota A."/>
        </authorList>
    </citation>
    <scope>NUCLEOTIDE SEQUENCE</scope>
    <source>
        <strain evidence="2">DSM 12766</strain>
    </source>
</reference>
<evidence type="ECO:0000313" key="2">
    <source>
        <dbReference type="EMBL" id="GLV13460.1"/>
    </source>
</evidence>
<evidence type="ECO:0000259" key="1">
    <source>
        <dbReference type="PROSITE" id="PS51782"/>
    </source>
</evidence>
<dbReference type="EMBL" id="FNOJ01000003">
    <property type="protein sequence ID" value="SDW23002.1"/>
    <property type="molecule type" value="Genomic_DNA"/>
</dbReference>
<dbReference type="Gene3D" id="3.10.350.10">
    <property type="entry name" value="LysM domain"/>
    <property type="match status" value="1"/>
</dbReference>